<evidence type="ECO:0000256" key="11">
    <source>
        <dbReference type="RuleBase" id="RU003953"/>
    </source>
</evidence>
<keyword evidence="6" id="KW-0547">Nucleotide-binding</keyword>
<dbReference type="NCBIfam" id="TIGR00277">
    <property type="entry name" value="HDIG"/>
    <property type="match status" value="1"/>
</dbReference>
<dbReference type="Pfam" id="PF12627">
    <property type="entry name" value="PolyA_pol_RNAbd"/>
    <property type="match status" value="1"/>
</dbReference>
<evidence type="ECO:0000256" key="3">
    <source>
        <dbReference type="ARBA" id="ARBA00022694"/>
    </source>
</evidence>
<keyword evidence="3" id="KW-0819">tRNA processing</keyword>
<evidence type="ECO:0000256" key="4">
    <source>
        <dbReference type="ARBA" id="ARBA00022695"/>
    </source>
</evidence>
<keyword evidence="2 11" id="KW-0808">Transferase</keyword>
<comment type="cofactor">
    <cofactor evidence="1">
        <name>Mg(2+)</name>
        <dbReference type="ChEBI" id="CHEBI:18420"/>
    </cofactor>
</comment>
<dbReference type="PANTHER" id="PTHR47545">
    <property type="entry name" value="MULTIFUNCTIONAL CCA PROTEIN"/>
    <property type="match status" value="1"/>
</dbReference>
<dbReference type="GO" id="GO:0042245">
    <property type="term" value="P:RNA repair"/>
    <property type="evidence" value="ECO:0007669"/>
    <property type="project" value="UniProtKB-KW"/>
</dbReference>
<keyword evidence="4" id="KW-0548">Nucleotidyltransferase</keyword>
<dbReference type="InterPro" id="IPR043519">
    <property type="entry name" value="NT_sf"/>
</dbReference>
<evidence type="ECO:0000256" key="9">
    <source>
        <dbReference type="ARBA" id="ARBA00022842"/>
    </source>
</evidence>
<dbReference type="Pfam" id="PF01966">
    <property type="entry name" value="HD"/>
    <property type="match status" value="1"/>
</dbReference>
<evidence type="ECO:0000256" key="8">
    <source>
        <dbReference type="ARBA" id="ARBA00022840"/>
    </source>
</evidence>
<dbReference type="GO" id="GO:0016779">
    <property type="term" value="F:nucleotidyltransferase activity"/>
    <property type="evidence" value="ECO:0007669"/>
    <property type="project" value="UniProtKB-KW"/>
</dbReference>
<dbReference type="RefSeq" id="WP_057979169.1">
    <property type="nucleotide sequence ID" value="NZ_LKHP01000011.1"/>
</dbReference>
<dbReference type="InterPro" id="IPR050124">
    <property type="entry name" value="tRNA_CCA-adding_enzyme"/>
</dbReference>
<evidence type="ECO:0000256" key="10">
    <source>
        <dbReference type="ARBA" id="ARBA00022884"/>
    </source>
</evidence>
<dbReference type="PATRIC" id="fig|908809.3.peg.1844"/>
<keyword evidence="7" id="KW-0692">RNA repair</keyword>
<name>A0A0R3JVK6_CALMK</name>
<evidence type="ECO:0000313" key="16">
    <source>
        <dbReference type="Proteomes" id="UP000052015"/>
    </source>
</evidence>
<dbReference type="STRING" id="908809.ABG79_01845"/>
<dbReference type="SUPFAM" id="SSF81891">
    <property type="entry name" value="Poly A polymerase C-terminal region-like"/>
    <property type="match status" value="1"/>
</dbReference>
<evidence type="ECO:0000256" key="6">
    <source>
        <dbReference type="ARBA" id="ARBA00022741"/>
    </source>
</evidence>
<evidence type="ECO:0000256" key="1">
    <source>
        <dbReference type="ARBA" id="ARBA00001946"/>
    </source>
</evidence>
<dbReference type="InterPro" id="IPR032828">
    <property type="entry name" value="PolyA_RNA-bd"/>
</dbReference>
<dbReference type="EMBL" id="LKHP01000011">
    <property type="protein sequence ID" value="KRQ86333.1"/>
    <property type="molecule type" value="Genomic_DNA"/>
</dbReference>
<evidence type="ECO:0000259" key="13">
    <source>
        <dbReference type="Pfam" id="PF01966"/>
    </source>
</evidence>
<sequence>MDKLKRFFSDKKDYEIYIVGGAVRDTLLGIEPKDIDVALGKNFYNIAEKFANFYGGSVFLMHDDVARVVLEDKTYDFCKFKGETLEEDLKRRDFTINAMAMDLSGNVIDVLGGRHDLESKIIKLAYDDALSDDPLRMLRAFRLRSKTDFKIDEAVLEFIKNNHNRINESSGERIIDEIFKILESNNSYKYLLELDDIGLLSEIFPVFEKMKLVGKCKYHTVDAFTHSMYAIKTFEDMIEDVFKTKHGDEIKSHLEEKLSGVKRLTVLKLATLLHDIGKPKAFRQEGDKITFKGHDATGFDEFKEIDNRYNFSKEQRDVCVSVIKGHMRILGLFKTGASDRALFRLIKDFGENILDVILASLFDVTATRRLLDNSNEKERYFSFCMELIDKYYKKKNVPTKLINGDDVIKLTGKKGKFVGEVLDAVQEETFLGNIKSRDDAIEYVKRLYK</sequence>
<proteinExistence type="inferred from homology"/>
<protein>
    <submittedName>
        <fullName evidence="15">Multifunctional CCA protein</fullName>
    </submittedName>
</protein>
<feature type="domain" description="HD" evidence="13">
    <location>
        <begin position="261"/>
        <end position="327"/>
    </location>
</feature>
<evidence type="ECO:0000256" key="5">
    <source>
        <dbReference type="ARBA" id="ARBA00022723"/>
    </source>
</evidence>
<dbReference type="AlphaFoldDB" id="A0A0R3JVK6"/>
<keyword evidence="16" id="KW-1185">Reference proteome</keyword>
<feature type="domain" description="tRNA nucleotidyltransferase/poly(A) polymerase RNA and SrmB- binding" evidence="14">
    <location>
        <begin position="148"/>
        <end position="208"/>
    </location>
</feature>
<reference evidence="15 16" key="1">
    <citation type="submission" date="2015-09" db="EMBL/GenBank/DDBJ databases">
        <title>Draft genome sequence of a Caloramator mitchellensis, a moderate thermophile from the Great Artesian Basin of Australia.</title>
        <authorList>
            <person name="Patel B.K."/>
        </authorList>
    </citation>
    <scope>NUCLEOTIDE SEQUENCE [LARGE SCALE GENOMIC DNA]</scope>
    <source>
        <strain evidence="15 16">VF08</strain>
    </source>
</reference>
<dbReference type="OrthoDB" id="9805698at2"/>
<dbReference type="Pfam" id="PF01743">
    <property type="entry name" value="PolyA_pol"/>
    <property type="match status" value="1"/>
</dbReference>
<dbReference type="GO" id="GO:0005524">
    <property type="term" value="F:ATP binding"/>
    <property type="evidence" value="ECO:0007669"/>
    <property type="project" value="UniProtKB-KW"/>
</dbReference>
<keyword evidence="5" id="KW-0479">Metal-binding</keyword>
<keyword evidence="10 11" id="KW-0694">RNA-binding</keyword>
<dbReference type="Gene3D" id="3.30.460.10">
    <property type="entry name" value="Beta Polymerase, domain 2"/>
    <property type="match status" value="1"/>
</dbReference>
<dbReference type="SUPFAM" id="SSF81301">
    <property type="entry name" value="Nucleotidyltransferase"/>
    <property type="match status" value="1"/>
</dbReference>
<dbReference type="InterPro" id="IPR006675">
    <property type="entry name" value="HDIG_dom"/>
</dbReference>
<dbReference type="PANTHER" id="PTHR47545:SF1">
    <property type="entry name" value="MULTIFUNCTIONAL CCA PROTEIN"/>
    <property type="match status" value="1"/>
</dbReference>
<evidence type="ECO:0000256" key="2">
    <source>
        <dbReference type="ARBA" id="ARBA00022679"/>
    </source>
</evidence>
<dbReference type="GO" id="GO:0003723">
    <property type="term" value="F:RNA binding"/>
    <property type="evidence" value="ECO:0007669"/>
    <property type="project" value="UniProtKB-KW"/>
</dbReference>
<dbReference type="Proteomes" id="UP000052015">
    <property type="component" value="Unassembled WGS sequence"/>
</dbReference>
<dbReference type="Gene3D" id="1.10.3090.10">
    <property type="entry name" value="cca-adding enzyme, domain 2"/>
    <property type="match status" value="1"/>
</dbReference>
<evidence type="ECO:0000259" key="14">
    <source>
        <dbReference type="Pfam" id="PF12627"/>
    </source>
</evidence>
<dbReference type="GO" id="GO:0046872">
    <property type="term" value="F:metal ion binding"/>
    <property type="evidence" value="ECO:0007669"/>
    <property type="project" value="UniProtKB-KW"/>
</dbReference>
<dbReference type="CDD" id="cd05398">
    <property type="entry name" value="NT_ClassII-CCAase"/>
    <property type="match status" value="1"/>
</dbReference>
<comment type="caution">
    <text evidence="15">The sequence shown here is derived from an EMBL/GenBank/DDBJ whole genome shotgun (WGS) entry which is preliminary data.</text>
</comment>
<dbReference type="InterPro" id="IPR002646">
    <property type="entry name" value="PolA_pol_head_dom"/>
</dbReference>
<comment type="similarity">
    <text evidence="11">Belongs to the tRNA nucleotidyltransferase/poly(A) polymerase family.</text>
</comment>
<evidence type="ECO:0000256" key="7">
    <source>
        <dbReference type="ARBA" id="ARBA00022800"/>
    </source>
</evidence>
<dbReference type="GO" id="GO:0008033">
    <property type="term" value="P:tRNA processing"/>
    <property type="evidence" value="ECO:0007669"/>
    <property type="project" value="UniProtKB-KW"/>
</dbReference>
<dbReference type="InterPro" id="IPR006674">
    <property type="entry name" value="HD_domain"/>
</dbReference>
<evidence type="ECO:0000259" key="12">
    <source>
        <dbReference type="Pfam" id="PF01743"/>
    </source>
</evidence>
<feature type="domain" description="Poly A polymerase head" evidence="12">
    <location>
        <begin position="16"/>
        <end position="122"/>
    </location>
</feature>
<evidence type="ECO:0000313" key="15">
    <source>
        <dbReference type="EMBL" id="KRQ86333.1"/>
    </source>
</evidence>
<keyword evidence="9" id="KW-0460">Magnesium</keyword>
<accession>A0A0R3JVK6</accession>
<gene>
    <name evidence="15" type="primary">cca</name>
    <name evidence="15" type="ORF">ABG79_01845</name>
</gene>
<organism evidence="15 16">
    <name type="scientific">Caloramator mitchellensis</name>
    <dbReference type="NCBI Taxonomy" id="908809"/>
    <lineage>
        <taxon>Bacteria</taxon>
        <taxon>Bacillati</taxon>
        <taxon>Bacillota</taxon>
        <taxon>Clostridia</taxon>
        <taxon>Eubacteriales</taxon>
        <taxon>Clostridiaceae</taxon>
        <taxon>Caloramator</taxon>
    </lineage>
</organism>
<keyword evidence="8" id="KW-0067">ATP-binding</keyword>